<sequence>MQKFVDRKGRVWVVDLDNTALRRVKTITGVSLMDALDGELVAKLASDPLLLGDVLYAVCKPQADKEEVTDEQFGEGLAGDSIAEATNALIEAIVAYLPEQKRRLMEKAAEKQRQIETRGLAAVEKHLDDPNLVDRVVQDLEKNLQASALNASSSDSPVSSESTQDR</sequence>
<evidence type="ECO:0000256" key="1">
    <source>
        <dbReference type="SAM" id="MobiDB-lite"/>
    </source>
</evidence>
<evidence type="ECO:0000313" key="3">
    <source>
        <dbReference type="Proteomes" id="UP000315003"/>
    </source>
</evidence>
<protein>
    <submittedName>
        <fullName evidence="2">Uncharacterized protein</fullName>
    </submittedName>
</protein>
<dbReference type="EMBL" id="CP036272">
    <property type="protein sequence ID" value="QDT62360.1"/>
    <property type="molecule type" value="Genomic_DNA"/>
</dbReference>
<accession>A0A517T1V5</accession>
<name>A0A517T1V5_9BACT</name>
<feature type="region of interest" description="Disordered" evidence="1">
    <location>
        <begin position="146"/>
        <end position="166"/>
    </location>
</feature>
<gene>
    <name evidence="2" type="ORF">SV7mr_49080</name>
</gene>
<dbReference type="AlphaFoldDB" id="A0A517T1V5"/>
<dbReference type="Proteomes" id="UP000315003">
    <property type="component" value="Chromosome"/>
</dbReference>
<dbReference type="RefSeq" id="WP_145277075.1">
    <property type="nucleotide sequence ID" value="NZ_CP036272.1"/>
</dbReference>
<keyword evidence="3" id="KW-1185">Reference proteome</keyword>
<proteinExistence type="predicted"/>
<reference evidence="2 3" key="1">
    <citation type="submission" date="2019-02" db="EMBL/GenBank/DDBJ databases">
        <title>Deep-cultivation of Planctomycetes and their phenomic and genomic characterization uncovers novel biology.</title>
        <authorList>
            <person name="Wiegand S."/>
            <person name="Jogler M."/>
            <person name="Boedeker C."/>
            <person name="Pinto D."/>
            <person name="Vollmers J."/>
            <person name="Rivas-Marin E."/>
            <person name="Kohn T."/>
            <person name="Peeters S.H."/>
            <person name="Heuer A."/>
            <person name="Rast P."/>
            <person name="Oberbeckmann S."/>
            <person name="Bunk B."/>
            <person name="Jeske O."/>
            <person name="Meyerdierks A."/>
            <person name="Storesund J.E."/>
            <person name="Kallscheuer N."/>
            <person name="Luecker S."/>
            <person name="Lage O.M."/>
            <person name="Pohl T."/>
            <person name="Merkel B.J."/>
            <person name="Hornburger P."/>
            <person name="Mueller R.-W."/>
            <person name="Bruemmer F."/>
            <person name="Labrenz M."/>
            <person name="Spormann A.M."/>
            <person name="Op den Camp H."/>
            <person name="Overmann J."/>
            <person name="Amann R."/>
            <person name="Jetten M.S.M."/>
            <person name="Mascher T."/>
            <person name="Medema M.H."/>
            <person name="Devos D.P."/>
            <person name="Kaster A.-K."/>
            <person name="Ovreas L."/>
            <person name="Rohde M."/>
            <person name="Galperin M.Y."/>
            <person name="Jogler C."/>
        </authorList>
    </citation>
    <scope>NUCLEOTIDE SEQUENCE [LARGE SCALE GENOMIC DNA]</scope>
    <source>
        <strain evidence="2 3">SV_7m_r</strain>
    </source>
</reference>
<dbReference type="OrthoDB" id="284616at2"/>
<evidence type="ECO:0000313" key="2">
    <source>
        <dbReference type="EMBL" id="QDT62360.1"/>
    </source>
</evidence>
<organism evidence="2 3">
    <name type="scientific">Stieleria bergensis</name>
    <dbReference type="NCBI Taxonomy" id="2528025"/>
    <lineage>
        <taxon>Bacteria</taxon>
        <taxon>Pseudomonadati</taxon>
        <taxon>Planctomycetota</taxon>
        <taxon>Planctomycetia</taxon>
        <taxon>Pirellulales</taxon>
        <taxon>Pirellulaceae</taxon>
        <taxon>Stieleria</taxon>
    </lineage>
</organism>